<evidence type="ECO:0000313" key="2">
    <source>
        <dbReference type="EMBL" id="QIP35773.1"/>
    </source>
</evidence>
<accession>A0A181CBY9</accession>
<dbReference type="EMBL" id="CP050139">
    <property type="protein sequence ID" value="QIP35773.1"/>
    <property type="molecule type" value="Genomic_DNA"/>
</dbReference>
<evidence type="ECO:0000313" key="3">
    <source>
        <dbReference type="Proteomes" id="UP000502533"/>
    </source>
</evidence>
<sequence length="53" mass="6286">MTRLTRLYVSLIMAMLVAGCHDPGHDHPVYWHENDSRDRNTHQHWSRGPHTDH</sequence>
<dbReference type="PROSITE" id="PS51257">
    <property type="entry name" value="PROKAR_LIPOPROTEIN"/>
    <property type="match status" value="1"/>
</dbReference>
<evidence type="ECO:0000256" key="1">
    <source>
        <dbReference type="SAM" id="MobiDB-lite"/>
    </source>
</evidence>
<feature type="compositionally biased region" description="Basic and acidic residues" evidence="1">
    <location>
        <begin position="27"/>
        <end position="41"/>
    </location>
</feature>
<name>A0A181CBY9_9PROT</name>
<feature type="region of interest" description="Disordered" evidence="1">
    <location>
        <begin position="27"/>
        <end position="53"/>
    </location>
</feature>
<dbReference type="KEGG" id="kre:GWK63_10140"/>
<dbReference type="Proteomes" id="UP000502533">
    <property type="component" value="Chromosome"/>
</dbReference>
<reference evidence="2 3" key="1">
    <citation type="submission" date="2020-03" db="EMBL/GenBank/DDBJ databases">
        <title>Isolation of cellulose-producing strains, genome characterization and application of the synthesized cellulose films as an economical and sustainable material for piezoelectric sensor construction.</title>
        <authorList>
            <person name="Mangayil R.K."/>
        </authorList>
    </citation>
    <scope>NUCLEOTIDE SEQUENCE [LARGE SCALE GENOMIC DNA]</scope>
    <source>
        <strain evidence="2 3">ENS 9a1a</strain>
    </source>
</reference>
<dbReference type="GeneID" id="85022516"/>
<proteinExistence type="predicted"/>
<keyword evidence="3" id="KW-1185">Reference proteome</keyword>
<organism evidence="2 3">
    <name type="scientific">Komagataeibacter rhaeticus</name>
    <dbReference type="NCBI Taxonomy" id="215221"/>
    <lineage>
        <taxon>Bacteria</taxon>
        <taxon>Pseudomonadati</taxon>
        <taxon>Pseudomonadota</taxon>
        <taxon>Alphaproteobacteria</taxon>
        <taxon>Acetobacterales</taxon>
        <taxon>Acetobacteraceae</taxon>
        <taxon>Komagataeibacter</taxon>
    </lineage>
</organism>
<dbReference type="AlphaFoldDB" id="A0A181CBY9"/>
<protein>
    <submittedName>
        <fullName evidence="2">Uncharacterized protein</fullName>
    </submittedName>
</protein>
<gene>
    <name evidence="2" type="ORF">GWK63_10140</name>
</gene>
<dbReference type="RefSeq" id="WP_156953916.1">
    <property type="nucleotide sequence ID" value="NZ_CALMTF010000011.1"/>
</dbReference>